<dbReference type="EMBL" id="VFMN01000001">
    <property type="protein sequence ID" value="TQJ09597.1"/>
    <property type="molecule type" value="Genomic_DNA"/>
</dbReference>
<name>A0A542E2M9_9MICO</name>
<organism evidence="2 3">
    <name type="scientific">Lapillicoccus jejuensis</name>
    <dbReference type="NCBI Taxonomy" id="402171"/>
    <lineage>
        <taxon>Bacteria</taxon>
        <taxon>Bacillati</taxon>
        <taxon>Actinomycetota</taxon>
        <taxon>Actinomycetes</taxon>
        <taxon>Micrococcales</taxon>
        <taxon>Intrasporangiaceae</taxon>
        <taxon>Lapillicoccus</taxon>
    </lineage>
</organism>
<keyword evidence="1" id="KW-0472">Membrane</keyword>
<evidence type="ECO:0000313" key="2">
    <source>
        <dbReference type="EMBL" id="TQJ09597.1"/>
    </source>
</evidence>
<accession>A0A542E2M9</accession>
<protein>
    <recommendedName>
        <fullName evidence="4">ABC-2 family transporter</fullName>
    </recommendedName>
</protein>
<keyword evidence="1" id="KW-0812">Transmembrane</keyword>
<feature type="transmembrane region" description="Helical" evidence="1">
    <location>
        <begin position="62"/>
        <end position="84"/>
    </location>
</feature>
<reference evidence="2 3" key="1">
    <citation type="submission" date="2019-06" db="EMBL/GenBank/DDBJ databases">
        <title>Sequencing the genomes of 1000 actinobacteria strains.</title>
        <authorList>
            <person name="Klenk H.-P."/>
        </authorList>
    </citation>
    <scope>NUCLEOTIDE SEQUENCE [LARGE SCALE GENOMIC DNA]</scope>
    <source>
        <strain evidence="2 3">DSM 18607</strain>
    </source>
</reference>
<dbReference type="RefSeq" id="WP_141848939.1">
    <property type="nucleotide sequence ID" value="NZ_BAAAPR010000009.1"/>
</dbReference>
<evidence type="ECO:0000313" key="3">
    <source>
        <dbReference type="Proteomes" id="UP000317893"/>
    </source>
</evidence>
<feature type="transmembrane region" description="Helical" evidence="1">
    <location>
        <begin position="105"/>
        <end position="128"/>
    </location>
</feature>
<feature type="transmembrane region" description="Helical" evidence="1">
    <location>
        <begin position="180"/>
        <end position="203"/>
    </location>
</feature>
<keyword evidence="3" id="KW-1185">Reference proteome</keyword>
<dbReference type="Proteomes" id="UP000317893">
    <property type="component" value="Unassembled WGS sequence"/>
</dbReference>
<evidence type="ECO:0000256" key="1">
    <source>
        <dbReference type="SAM" id="Phobius"/>
    </source>
</evidence>
<feature type="transmembrane region" description="Helical" evidence="1">
    <location>
        <begin position="148"/>
        <end position="173"/>
    </location>
</feature>
<dbReference type="AlphaFoldDB" id="A0A542E2M9"/>
<feature type="transmembrane region" description="Helical" evidence="1">
    <location>
        <begin position="21"/>
        <end position="42"/>
    </location>
</feature>
<comment type="caution">
    <text evidence="2">The sequence shown here is derived from an EMBL/GenBank/DDBJ whole genome shotgun (WGS) entry which is preliminary data.</text>
</comment>
<keyword evidence="1" id="KW-1133">Transmembrane helix</keyword>
<dbReference type="OrthoDB" id="5244396at2"/>
<proteinExistence type="predicted"/>
<evidence type="ECO:0008006" key="4">
    <source>
        <dbReference type="Google" id="ProtNLM"/>
    </source>
</evidence>
<feature type="transmembrane region" description="Helical" evidence="1">
    <location>
        <begin position="237"/>
        <end position="260"/>
    </location>
</feature>
<gene>
    <name evidence="2" type="ORF">FB458_2709</name>
</gene>
<sequence>MTRAISAELRKFLTTRMWWGMAIAIALASGGLALLFGLVLTSSSVQDQPGAATTDLQLARTVFTGGIGLVYLLTLAIGVLTIGAEYRHKTITSTFLATPHRVRVMLAKIVSLLVIGAGYGVLSILVSVGVGTAVLSAKGHDAFADPAIWRSLALALLVLGLWALIGLGAGILIPNQVAALLVAVGVAWIVEPILGAVLGLVSWGRDIVPYLPSQATSAMLGDTGNAFGGGPSDATTLSWWAGALVLMAYAAVMAGVGSALTTRRDIS</sequence>